<evidence type="ECO:0000256" key="1">
    <source>
        <dbReference type="SAM" id="SignalP"/>
    </source>
</evidence>
<dbReference type="GO" id="GO:0016740">
    <property type="term" value="F:transferase activity"/>
    <property type="evidence" value="ECO:0007669"/>
    <property type="project" value="UniProtKB-KW"/>
</dbReference>
<dbReference type="STRING" id="717772.THIAE_03390"/>
<dbReference type="Pfam" id="PF00581">
    <property type="entry name" value="Rhodanese"/>
    <property type="match status" value="1"/>
</dbReference>
<dbReference type="eggNOG" id="COG0607">
    <property type="taxonomic scope" value="Bacteria"/>
</dbReference>
<sequence>MKLKNALAGLLLSAGMITSANLMANALPNSPAPAPERESHQIPQGLYISPEQAYEMINSDDNAFLVDVRTPEEWMFVGYSPLAKIMLPSVMFDYSQMDTVQNMPRYMPVPHPNWIGEFEERLMDLGADQNSKFIIMCRSASERAAPMARILDQYGYKNVYLLLGGFEGGVVREGDKKGFRLIDGWKNSGMPWTYDIDPEIVYFKKYGVTYE</sequence>
<dbReference type="InParanoid" id="W0DUI8"/>
<dbReference type="Gene3D" id="3.40.250.10">
    <property type="entry name" value="Rhodanese-like domain"/>
    <property type="match status" value="1"/>
</dbReference>
<dbReference type="InterPro" id="IPR001763">
    <property type="entry name" value="Rhodanese-like_dom"/>
</dbReference>
<keyword evidence="3" id="KW-0808">Transferase</keyword>
<evidence type="ECO:0000313" key="3">
    <source>
        <dbReference type="EMBL" id="AHF00953.1"/>
    </source>
</evidence>
<dbReference type="RefSeq" id="WP_006459277.1">
    <property type="nucleotide sequence ID" value="NZ_CP007030.1"/>
</dbReference>
<name>W0DUI8_9GAMM</name>
<dbReference type="OrthoDB" id="7835227at2"/>
<feature type="domain" description="Rhodanese" evidence="2">
    <location>
        <begin position="109"/>
        <end position="171"/>
    </location>
</feature>
<dbReference type="SUPFAM" id="SSF52821">
    <property type="entry name" value="Rhodanese/Cell cycle control phosphatase"/>
    <property type="match status" value="1"/>
</dbReference>
<proteinExistence type="predicted"/>
<feature type="signal peptide" evidence="1">
    <location>
        <begin position="1"/>
        <end position="24"/>
    </location>
</feature>
<feature type="chain" id="PRO_5004787039" evidence="1">
    <location>
        <begin position="25"/>
        <end position="211"/>
    </location>
</feature>
<dbReference type="EMBL" id="CP007030">
    <property type="protein sequence ID" value="AHF00953.1"/>
    <property type="molecule type" value="Genomic_DNA"/>
</dbReference>
<reference evidence="3 4" key="1">
    <citation type="submission" date="2013-12" db="EMBL/GenBank/DDBJ databases">
        <authorList>
            <consortium name="DOE Joint Genome Institute"/>
            <person name="Kappler U."/>
            <person name="Huntemann M."/>
            <person name="Han J."/>
            <person name="Chen A."/>
            <person name="Kyrpides N."/>
            <person name="Mavromatis K."/>
            <person name="Markowitz V."/>
            <person name="Palaniappan K."/>
            <person name="Ivanova N."/>
            <person name="Schaumberg A."/>
            <person name="Pati A."/>
            <person name="Liolios K."/>
            <person name="Nordberg H.P."/>
            <person name="Cantor M.N."/>
            <person name="Hua S.X."/>
            <person name="Woyke T."/>
        </authorList>
    </citation>
    <scope>NUCLEOTIDE SEQUENCE [LARGE SCALE GENOMIC DNA]</scope>
    <source>
        <strain evidence="4">AL2</strain>
    </source>
</reference>
<dbReference type="HOGENOM" id="CLU_089574_10_0_6"/>
<protein>
    <submittedName>
        <fullName evidence="3">Sulfurtransferase</fullName>
    </submittedName>
</protein>
<dbReference type="PROSITE" id="PS50206">
    <property type="entry name" value="RHODANESE_3"/>
    <property type="match status" value="1"/>
</dbReference>
<dbReference type="Proteomes" id="UP000005380">
    <property type="component" value="Chromosome"/>
</dbReference>
<keyword evidence="4" id="KW-1185">Reference proteome</keyword>
<dbReference type="SMART" id="SM00450">
    <property type="entry name" value="RHOD"/>
    <property type="match status" value="1"/>
</dbReference>
<organism evidence="3 4">
    <name type="scientific">Thiomicrospira aerophila AL3</name>
    <dbReference type="NCBI Taxonomy" id="717772"/>
    <lineage>
        <taxon>Bacteria</taxon>
        <taxon>Pseudomonadati</taxon>
        <taxon>Pseudomonadota</taxon>
        <taxon>Gammaproteobacteria</taxon>
        <taxon>Thiotrichales</taxon>
        <taxon>Piscirickettsiaceae</taxon>
        <taxon>Thiomicrospira</taxon>
    </lineage>
</organism>
<evidence type="ECO:0000259" key="2">
    <source>
        <dbReference type="PROSITE" id="PS50206"/>
    </source>
</evidence>
<keyword evidence="1" id="KW-0732">Signal</keyword>
<dbReference type="KEGG" id="tao:THIAE_03390"/>
<gene>
    <name evidence="3" type="ORF">THIAE_03390</name>
</gene>
<dbReference type="InterPro" id="IPR036873">
    <property type="entry name" value="Rhodanese-like_dom_sf"/>
</dbReference>
<evidence type="ECO:0000313" key="4">
    <source>
        <dbReference type="Proteomes" id="UP000005380"/>
    </source>
</evidence>
<accession>W0DUI8</accession>
<dbReference type="AlphaFoldDB" id="W0DUI8"/>